<sequence length="178" mass="20718">MKILLAFILSSFCILNAYAQTDNFNIENGQVVWQKVFNTDQSKEELINKIQRTGIFQNLSDNGDILTAEIQQLSLDFIGFGETEFSTPIYIARNYVNAFTLIELREERYRVTIKNIMLTQKYEDALSKEGEVTALEVYALRKRNTEFKPGFLKLPSKIINYTFQNIADFTLELEEDDW</sequence>
<proteinExistence type="predicted"/>
<evidence type="ECO:0000313" key="2">
    <source>
        <dbReference type="EMBL" id="MDG4946231.1"/>
    </source>
</evidence>
<dbReference type="Proteomes" id="UP001152599">
    <property type="component" value="Unassembled WGS sequence"/>
</dbReference>
<evidence type="ECO:0008006" key="4">
    <source>
        <dbReference type="Google" id="ProtNLM"/>
    </source>
</evidence>
<dbReference type="EMBL" id="JANCMU010000003">
    <property type="protein sequence ID" value="MDG4946231.1"/>
    <property type="molecule type" value="Genomic_DNA"/>
</dbReference>
<accession>A0A9X4RV12</accession>
<name>A0A9X4RV12_9FLAO</name>
<gene>
    <name evidence="2" type="ORF">NMK71_07385</name>
</gene>
<keyword evidence="3" id="KW-1185">Reference proteome</keyword>
<evidence type="ECO:0000313" key="3">
    <source>
        <dbReference type="Proteomes" id="UP001152599"/>
    </source>
</evidence>
<evidence type="ECO:0000256" key="1">
    <source>
        <dbReference type="SAM" id="SignalP"/>
    </source>
</evidence>
<organism evidence="2 3">
    <name type="scientific">Profundicola chukchiensis</name>
    <dbReference type="NCBI Taxonomy" id="2961959"/>
    <lineage>
        <taxon>Bacteria</taxon>
        <taxon>Pseudomonadati</taxon>
        <taxon>Bacteroidota</taxon>
        <taxon>Flavobacteriia</taxon>
        <taxon>Flavobacteriales</taxon>
        <taxon>Weeksellaceae</taxon>
        <taxon>Profundicola</taxon>
    </lineage>
</organism>
<feature type="chain" id="PRO_5040788307" description="DUF4468 domain-containing protein" evidence="1">
    <location>
        <begin position="20"/>
        <end position="178"/>
    </location>
</feature>
<comment type="caution">
    <text evidence="2">The sequence shown here is derived from an EMBL/GenBank/DDBJ whole genome shotgun (WGS) entry which is preliminary data.</text>
</comment>
<reference evidence="2" key="1">
    <citation type="submission" date="2022-07" db="EMBL/GenBank/DDBJ databases">
        <title>Description and genome-wide analysis of Profundicola chukchiensis gen. nov., sp. nov., marine bacteria isolated from bottom sediments of the Chukchi Sea.</title>
        <authorList>
            <person name="Romanenko L."/>
            <person name="Otstavnykh N."/>
            <person name="Kurilenko V."/>
            <person name="Eremeev V."/>
            <person name="Velansky P."/>
            <person name="Mikhailov V."/>
            <person name="Isaeva M."/>
        </authorList>
    </citation>
    <scope>NUCLEOTIDE SEQUENCE</scope>
    <source>
        <strain evidence="2">KMM 9713</strain>
    </source>
</reference>
<protein>
    <recommendedName>
        <fullName evidence="4">DUF4468 domain-containing protein</fullName>
    </recommendedName>
</protein>
<dbReference type="RefSeq" id="WP_304420701.1">
    <property type="nucleotide sequence ID" value="NZ_JANCMU010000003.1"/>
</dbReference>
<feature type="signal peptide" evidence="1">
    <location>
        <begin position="1"/>
        <end position="19"/>
    </location>
</feature>
<dbReference type="AlphaFoldDB" id="A0A9X4RV12"/>
<keyword evidence="1" id="KW-0732">Signal</keyword>